<reference evidence="1 2" key="1">
    <citation type="journal article" date="2018" name="Evol. Lett.">
        <title>Horizontal gene cluster transfer increased hallucinogenic mushroom diversity.</title>
        <authorList>
            <person name="Reynolds H.T."/>
            <person name="Vijayakumar V."/>
            <person name="Gluck-Thaler E."/>
            <person name="Korotkin H.B."/>
            <person name="Matheny P.B."/>
            <person name="Slot J.C."/>
        </authorList>
    </citation>
    <scope>NUCLEOTIDE SEQUENCE [LARGE SCALE GENOMIC DNA]</scope>
    <source>
        <strain evidence="1 2">2631</strain>
    </source>
</reference>
<protein>
    <submittedName>
        <fullName evidence="1">Uncharacterized protein</fullName>
    </submittedName>
</protein>
<proteinExistence type="predicted"/>
<accession>A0A409XQ54</accession>
<comment type="caution">
    <text evidence="1">The sequence shown here is derived from an EMBL/GenBank/DDBJ whole genome shotgun (WGS) entry which is preliminary data.</text>
</comment>
<name>A0A409XQ54_PSICY</name>
<sequence length="85" mass="9822">MFNVYLTLTPMRPITFPQTVNIPVLALESRFGPTSHSRNNVSFYFVSCITLTLHSREYVLSELAVSYRATFVRRWIEFGVGSRCE</sequence>
<dbReference type="EMBL" id="NHYD01000897">
    <property type="protein sequence ID" value="PPQ92935.1"/>
    <property type="molecule type" value="Genomic_DNA"/>
</dbReference>
<keyword evidence="2" id="KW-1185">Reference proteome</keyword>
<gene>
    <name evidence="1" type="ORF">CVT25_000133</name>
</gene>
<dbReference type="AlphaFoldDB" id="A0A409XQ54"/>
<dbReference type="InParanoid" id="A0A409XQ54"/>
<organism evidence="1 2">
    <name type="scientific">Psilocybe cyanescens</name>
    <dbReference type="NCBI Taxonomy" id="93625"/>
    <lineage>
        <taxon>Eukaryota</taxon>
        <taxon>Fungi</taxon>
        <taxon>Dikarya</taxon>
        <taxon>Basidiomycota</taxon>
        <taxon>Agaricomycotina</taxon>
        <taxon>Agaricomycetes</taxon>
        <taxon>Agaricomycetidae</taxon>
        <taxon>Agaricales</taxon>
        <taxon>Agaricineae</taxon>
        <taxon>Strophariaceae</taxon>
        <taxon>Psilocybe</taxon>
    </lineage>
</organism>
<evidence type="ECO:0000313" key="1">
    <source>
        <dbReference type="EMBL" id="PPQ92935.1"/>
    </source>
</evidence>
<evidence type="ECO:0000313" key="2">
    <source>
        <dbReference type="Proteomes" id="UP000283269"/>
    </source>
</evidence>
<dbReference type="Proteomes" id="UP000283269">
    <property type="component" value="Unassembled WGS sequence"/>
</dbReference>